<name>A0A1M5DRQ0_9FLAO</name>
<evidence type="ECO:0000259" key="3">
    <source>
        <dbReference type="PROSITE" id="PS50093"/>
    </source>
</evidence>
<dbReference type="NCBIfam" id="TIGR04183">
    <property type="entry name" value="Por_Secre_tail"/>
    <property type="match status" value="1"/>
</dbReference>
<dbReference type="Pfam" id="PF18962">
    <property type="entry name" value="Por_Secre_tail"/>
    <property type="match status" value="1"/>
</dbReference>
<dbReference type="InterPro" id="IPR000601">
    <property type="entry name" value="PKD_dom"/>
</dbReference>
<organism evidence="4 5">
    <name type="scientific">Flavobacterium fontis</name>
    <dbReference type="NCBI Taxonomy" id="1124188"/>
    <lineage>
        <taxon>Bacteria</taxon>
        <taxon>Pseudomonadati</taxon>
        <taxon>Bacteroidota</taxon>
        <taxon>Flavobacteriia</taxon>
        <taxon>Flavobacteriales</taxon>
        <taxon>Flavobacteriaceae</taxon>
        <taxon>Flavobacterium</taxon>
    </lineage>
</organism>
<feature type="domain" description="PKD" evidence="3">
    <location>
        <begin position="320"/>
        <end position="353"/>
    </location>
</feature>
<dbReference type="Proteomes" id="UP000184147">
    <property type="component" value="Unassembled WGS sequence"/>
</dbReference>
<dbReference type="AlphaFoldDB" id="A0A1M5DRQ0"/>
<gene>
    <name evidence="4" type="ORF">SAMN05444377_11619</name>
</gene>
<dbReference type="Gene3D" id="2.60.40.10">
    <property type="entry name" value="Immunoglobulins"/>
    <property type="match status" value="1"/>
</dbReference>
<evidence type="ECO:0000256" key="1">
    <source>
        <dbReference type="ARBA" id="ARBA00022729"/>
    </source>
</evidence>
<evidence type="ECO:0000313" key="5">
    <source>
        <dbReference type="Proteomes" id="UP000184147"/>
    </source>
</evidence>
<dbReference type="SUPFAM" id="SSF49299">
    <property type="entry name" value="PKD domain"/>
    <property type="match status" value="1"/>
</dbReference>
<protein>
    <submittedName>
        <fullName evidence="4">Por secretion system C-terminal sorting domain-containing protein</fullName>
    </submittedName>
</protein>
<accession>A0A1M5DRQ0</accession>
<evidence type="ECO:0000256" key="2">
    <source>
        <dbReference type="SAM" id="SignalP"/>
    </source>
</evidence>
<dbReference type="RefSeq" id="WP_083544970.1">
    <property type="nucleotide sequence ID" value="NZ_FQVQ01000016.1"/>
</dbReference>
<dbReference type="STRING" id="1124188.SAMN05444377_11619"/>
<dbReference type="EMBL" id="FQVQ01000016">
    <property type="protein sequence ID" value="SHF69596.1"/>
    <property type="molecule type" value="Genomic_DNA"/>
</dbReference>
<dbReference type="Pfam" id="PF18911">
    <property type="entry name" value="PKD_4"/>
    <property type="match status" value="1"/>
</dbReference>
<keyword evidence="5" id="KW-1185">Reference proteome</keyword>
<proteinExistence type="predicted"/>
<feature type="signal peptide" evidence="2">
    <location>
        <begin position="1"/>
        <end position="19"/>
    </location>
</feature>
<evidence type="ECO:0000313" key="4">
    <source>
        <dbReference type="EMBL" id="SHF69596.1"/>
    </source>
</evidence>
<keyword evidence="1 2" id="KW-0732">Signal</keyword>
<reference evidence="4 5" key="1">
    <citation type="submission" date="2016-11" db="EMBL/GenBank/DDBJ databases">
        <authorList>
            <person name="Jaros S."/>
            <person name="Januszkiewicz K."/>
            <person name="Wedrychowicz H."/>
        </authorList>
    </citation>
    <scope>NUCLEOTIDE SEQUENCE [LARGE SCALE GENOMIC DNA]</scope>
    <source>
        <strain evidence="4 5">DSM 25660</strain>
    </source>
</reference>
<dbReference type="InterPro" id="IPR035986">
    <property type="entry name" value="PKD_dom_sf"/>
</dbReference>
<dbReference type="OrthoDB" id="1391570at2"/>
<dbReference type="CDD" id="cd00146">
    <property type="entry name" value="PKD"/>
    <property type="match status" value="1"/>
</dbReference>
<dbReference type="InterPro" id="IPR013783">
    <property type="entry name" value="Ig-like_fold"/>
</dbReference>
<feature type="chain" id="PRO_5012251518" evidence="2">
    <location>
        <begin position="20"/>
        <end position="523"/>
    </location>
</feature>
<sequence>MRIITLLLCSMTAVFYGQATYTSANFASVGDSFYITTPEPSALQLDYTVTGAGIAWDYSALVPQTQELIAWSNPNDSGYKTVWCFLNGFFFNCNSQFNANFNLANTATDGLVLQGFGLTNVVNHLNKTNAALQNKMIGAQVTLNGTTVPFVVSYTDPDDLYQFPMNFGDTATQPFAINANLSSFGFPVQIQSTGQRTNLVEGWGTLVTPFGSFANVLKLKSTLVQTTTITVDGTPQTTTTTTVSYQWFDPAHKIPVLEASGNLVNNQWVPTTVRFMDIQRCLTPQAAFAYVPVQPDFNPTNNGVTVNFVNLSSNYMASSWDFGDNTPLSTLENPSHTFVCPGLQEVTLTVTNTFCEPDQVNTFTIPVFVSDSQNAFTTSVTVTDTQLSADRTLTGTTYQWLDCDNNNAPIPNATGQVFTPTADGNYAVQLSTNGCVAVSDCYPFAALGNTGFTQGNSRLVPNPTTGVFSITGAASAQIQKIVVWDLLGKPVANSTDISHLAAGWYMVQWETDEGVFHQKIIKQ</sequence>
<dbReference type="InterPro" id="IPR026444">
    <property type="entry name" value="Secre_tail"/>
</dbReference>
<dbReference type="PROSITE" id="PS50093">
    <property type="entry name" value="PKD"/>
    <property type="match status" value="1"/>
</dbReference>